<organism evidence="2 3">
    <name type="scientific">Nesterenkonia halotolerans</name>
    <dbReference type="NCBI Taxonomy" id="225325"/>
    <lineage>
        <taxon>Bacteria</taxon>
        <taxon>Bacillati</taxon>
        <taxon>Actinomycetota</taxon>
        <taxon>Actinomycetes</taxon>
        <taxon>Micrococcales</taxon>
        <taxon>Micrococcaceae</taxon>
        <taxon>Nesterenkonia</taxon>
    </lineage>
</organism>
<feature type="compositionally biased region" description="Pro residues" evidence="1">
    <location>
        <begin position="43"/>
        <end position="55"/>
    </location>
</feature>
<sequence>MRLTNVAQMHTRPGRLSSYSVVAAPTPGSDPGPDRRVGFGMPQPEPAAQPAQPPAGLPVSFDQNRHVSFGSRPGSWMAVSFQLDGPASLEEIAQAWLEVIHRHGTLRTVFDWREPDGSSHGGADHAAFVGDEASAVSSQDRSAENPSAENSDQRSGGPDTDLLLREVGIRPGTWEQLMAPDAGYQVIGFNADAHPSRQESAREHLSATEVKAALRAHFDSVCDPFGRPSHRLCVIDDGESAAVRDTAGSPQIIIGSDHSHVDAWSLLVLVRDFTAVLADLRAGRPPAAQLPIPEPFSAHTAAWENKPMPPAEIRTRWQEILDAGGGVMPTFPLPLGDISLPVSEKVEVRDVLDTAELDRLEDHAKAAGVRLIAVAVSVMTRLFRELGDQPLRTVFPVHSRDEPRWFDSVGWFITNAVLENDDDDLLASYRAVKEAIRLGSHPMSPIMRPYGGMPAEPGMFAMSWLDHRRLPINVDEALNAQHVSAVVQTDGVMIWFVVNETGLHLRCRYPDTEQARETMHNWLDAVVEGLRAPSIVEG</sequence>
<protein>
    <recommendedName>
        <fullName evidence="4">Condensation domain-containing protein</fullName>
    </recommendedName>
</protein>
<feature type="compositionally biased region" description="Polar residues" evidence="1">
    <location>
        <begin position="135"/>
        <end position="154"/>
    </location>
</feature>
<dbReference type="Gene3D" id="3.30.559.30">
    <property type="entry name" value="Nonribosomal peptide synthetase, condensation domain"/>
    <property type="match status" value="1"/>
</dbReference>
<proteinExistence type="predicted"/>
<evidence type="ECO:0000313" key="3">
    <source>
        <dbReference type="Proteomes" id="UP000636579"/>
    </source>
</evidence>
<dbReference type="Proteomes" id="UP000636579">
    <property type="component" value="Unassembled WGS sequence"/>
</dbReference>
<dbReference type="Gene3D" id="3.30.559.10">
    <property type="entry name" value="Chloramphenicol acetyltransferase-like domain"/>
    <property type="match status" value="1"/>
</dbReference>
<name>A0ABR9J7N1_9MICC</name>
<dbReference type="InterPro" id="IPR023213">
    <property type="entry name" value="CAT-like_dom_sf"/>
</dbReference>
<reference evidence="2 3" key="1">
    <citation type="submission" date="2020-10" db="EMBL/GenBank/DDBJ databases">
        <title>Sequencing the genomes of 1000 actinobacteria strains.</title>
        <authorList>
            <person name="Klenk H.-P."/>
        </authorList>
    </citation>
    <scope>NUCLEOTIDE SEQUENCE [LARGE SCALE GENOMIC DNA]</scope>
    <source>
        <strain evidence="2 3">DSM 15474</strain>
    </source>
</reference>
<feature type="region of interest" description="Disordered" evidence="1">
    <location>
        <begin position="132"/>
        <end position="162"/>
    </location>
</feature>
<gene>
    <name evidence="2" type="ORF">H4W26_001755</name>
</gene>
<dbReference type="EMBL" id="JADBEE010000001">
    <property type="protein sequence ID" value="MBE1515000.1"/>
    <property type="molecule type" value="Genomic_DNA"/>
</dbReference>
<evidence type="ECO:0000313" key="2">
    <source>
        <dbReference type="EMBL" id="MBE1515000.1"/>
    </source>
</evidence>
<accession>A0ABR9J7N1</accession>
<keyword evidence="3" id="KW-1185">Reference proteome</keyword>
<dbReference type="SUPFAM" id="SSF52777">
    <property type="entry name" value="CoA-dependent acyltransferases"/>
    <property type="match status" value="2"/>
</dbReference>
<evidence type="ECO:0000256" key="1">
    <source>
        <dbReference type="SAM" id="MobiDB-lite"/>
    </source>
</evidence>
<evidence type="ECO:0008006" key="4">
    <source>
        <dbReference type="Google" id="ProtNLM"/>
    </source>
</evidence>
<feature type="region of interest" description="Disordered" evidence="1">
    <location>
        <begin position="1"/>
        <end position="55"/>
    </location>
</feature>
<dbReference type="RefSeq" id="WP_192591680.1">
    <property type="nucleotide sequence ID" value="NZ_JADBEE010000001.1"/>
</dbReference>
<comment type="caution">
    <text evidence="2">The sequence shown here is derived from an EMBL/GenBank/DDBJ whole genome shotgun (WGS) entry which is preliminary data.</text>
</comment>